<evidence type="ECO:0000313" key="1">
    <source>
        <dbReference type="EMBL" id="CCI62453.1"/>
    </source>
</evidence>
<name>A0AB33R506_STREQ</name>
<dbReference type="Proteomes" id="UP000009215">
    <property type="component" value="Chromosome"/>
</dbReference>
<sequence>MPRLKKGKDIFLSSLVAVVLFVHKNWMVASSFFLSKNFLT</sequence>
<dbReference type="KEGG" id="sdc:SDSE_0956"/>
<dbReference type="AlphaFoldDB" id="A0AB33R506"/>
<reference evidence="1 2" key="1">
    <citation type="submission" date="2012-05" db="EMBL/GenBank/DDBJ databases">
        <title>Complete genome sequence of a Streptococcus dysgalactiae subsp. equisimilis strain possessing Lancefield's group A antigen.</title>
        <authorList>
            <person name="Luetticken R."/>
            <person name="Bruellhoff K."/>
            <person name="Van der Linden M."/>
            <person name="Peltroche-Llacsahuanga H."/>
            <person name="Blom J."/>
            <person name="Weber-Lehmann J."/>
            <person name="Ferretti J.J."/>
            <person name="McShan W.M."/>
        </authorList>
    </citation>
    <scope>NUCLEOTIDE SEQUENCE [LARGE SCALE GENOMIC DNA]</scope>
    <source>
        <strain evidence="1 2">AC-2713</strain>
    </source>
</reference>
<evidence type="ECO:0000313" key="2">
    <source>
        <dbReference type="Proteomes" id="UP000009215"/>
    </source>
</evidence>
<organism evidence="1 2">
    <name type="scientific">Streptococcus dysgalactiae subsp. equisimilis AC-2713</name>
    <dbReference type="NCBI Taxonomy" id="759913"/>
    <lineage>
        <taxon>Bacteria</taxon>
        <taxon>Bacillati</taxon>
        <taxon>Bacillota</taxon>
        <taxon>Bacilli</taxon>
        <taxon>Lactobacillales</taxon>
        <taxon>Streptococcaceae</taxon>
        <taxon>Streptococcus</taxon>
    </lineage>
</organism>
<gene>
    <name evidence="1" type="ORF">SDSE_0956</name>
</gene>
<protein>
    <submittedName>
        <fullName evidence="1">Uncharacterized protein</fullName>
    </submittedName>
</protein>
<dbReference type="EMBL" id="HE858529">
    <property type="protein sequence ID" value="CCI62453.1"/>
    <property type="molecule type" value="Genomic_DNA"/>
</dbReference>
<proteinExistence type="predicted"/>
<accession>A0AB33R506</accession>